<keyword evidence="4" id="KW-0227">DNA damage</keyword>
<dbReference type="PANTHER" id="PTHR15271">
    <property type="entry name" value="CHROMATIN ASSEMBLY FACTOR 1 SUBUNIT B"/>
    <property type="match status" value="1"/>
</dbReference>
<gene>
    <name evidence="8" type="ORF">CCAE0312_LOCUS6601</name>
</gene>
<dbReference type="Gene3D" id="2.130.10.10">
    <property type="entry name" value="YVTN repeat-like/Quinoprotein amine dehydrogenase"/>
    <property type="match status" value="1"/>
</dbReference>
<reference evidence="8" key="1">
    <citation type="submission" date="2021-01" db="EMBL/GenBank/DDBJ databases">
        <authorList>
            <person name="Corre E."/>
            <person name="Pelletier E."/>
            <person name="Niang G."/>
            <person name="Scheremetjew M."/>
            <person name="Finn R."/>
            <person name="Kale V."/>
            <person name="Holt S."/>
            <person name="Cochrane G."/>
            <person name="Meng A."/>
            <person name="Brown T."/>
            <person name="Cohen L."/>
        </authorList>
    </citation>
    <scope>NUCLEOTIDE SEQUENCE</scope>
    <source>
        <strain evidence="8">SAG 36.94</strain>
    </source>
</reference>
<keyword evidence="6" id="KW-0539">Nucleus</keyword>
<protein>
    <recommendedName>
        <fullName evidence="7">CAF1B/HIR1 beta-propeller domain-containing protein</fullName>
    </recommendedName>
</protein>
<evidence type="ECO:0000256" key="3">
    <source>
        <dbReference type="ARBA" id="ARBA00022737"/>
    </source>
</evidence>
<evidence type="ECO:0000256" key="1">
    <source>
        <dbReference type="ARBA" id="ARBA00004123"/>
    </source>
</evidence>
<proteinExistence type="predicted"/>
<dbReference type="InterPro" id="IPR015943">
    <property type="entry name" value="WD40/YVTN_repeat-like_dom_sf"/>
</dbReference>
<organism evidence="8">
    <name type="scientific">Compsopogon caeruleus</name>
    <dbReference type="NCBI Taxonomy" id="31354"/>
    <lineage>
        <taxon>Eukaryota</taxon>
        <taxon>Rhodophyta</taxon>
        <taxon>Compsopogonophyceae</taxon>
        <taxon>Compsopogonales</taxon>
        <taxon>Compsopogonaceae</taxon>
        <taxon>Compsopogon</taxon>
    </lineage>
</organism>
<keyword evidence="3" id="KW-0677">Repeat</keyword>
<dbReference type="GO" id="GO:0005634">
    <property type="term" value="C:nucleus"/>
    <property type="evidence" value="ECO:0007669"/>
    <property type="project" value="UniProtKB-SubCell"/>
</dbReference>
<dbReference type="InterPro" id="IPR045145">
    <property type="entry name" value="PTHR15271"/>
</dbReference>
<dbReference type="GO" id="GO:0006281">
    <property type="term" value="P:DNA repair"/>
    <property type="evidence" value="ECO:0007669"/>
    <property type="project" value="UniProtKB-KW"/>
</dbReference>
<dbReference type="AlphaFoldDB" id="A0A7S1XFS1"/>
<evidence type="ECO:0000256" key="6">
    <source>
        <dbReference type="ARBA" id="ARBA00023242"/>
    </source>
</evidence>
<evidence type="ECO:0000313" key="8">
    <source>
        <dbReference type="EMBL" id="CAD9234512.1"/>
    </source>
</evidence>
<dbReference type="GO" id="GO:0006334">
    <property type="term" value="P:nucleosome assembly"/>
    <property type="evidence" value="ECO:0007669"/>
    <property type="project" value="TreeGrafter"/>
</dbReference>
<dbReference type="GO" id="GO:0033186">
    <property type="term" value="C:CAF-1 complex"/>
    <property type="evidence" value="ECO:0007669"/>
    <property type="project" value="TreeGrafter"/>
</dbReference>
<name>A0A7S1XFS1_9RHOD</name>
<dbReference type="SUPFAM" id="SSF82171">
    <property type="entry name" value="DPP6 N-terminal domain-like"/>
    <property type="match status" value="1"/>
</dbReference>
<accession>A0A7S1XFS1</accession>
<evidence type="ECO:0000256" key="4">
    <source>
        <dbReference type="ARBA" id="ARBA00022763"/>
    </source>
</evidence>
<dbReference type="Pfam" id="PF24105">
    <property type="entry name" value="Beta-prop_CAF1B_HIR1"/>
    <property type="match status" value="1"/>
</dbReference>
<feature type="domain" description="CAF1B/HIR1 beta-propeller" evidence="7">
    <location>
        <begin position="54"/>
        <end position="210"/>
    </location>
</feature>
<evidence type="ECO:0000256" key="2">
    <source>
        <dbReference type="ARBA" id="ARBA00022574"/>
    </source>
</evidence>
<dbReference type="EMBL" id="HBGH01011880">
    <property type="protein sequence ID" value="CAD9234512.1"/>
    <property type="molecule type" value="Transcribed_RNA"/>
</dbReference>
<dbReference type="GO" id="GO:0006335">
    <property type="term" value="P:DNA replication-dependent chromatin assembly"/>
    <property type="evidence" value="ECO:0007669"/>
    <property type="project" value="InterPro"/>
</dbReference>
<dbReference type="PANTHER" id="PTHR15271:SF4">
    <property type="entry name" value="CHROMATIN ASSEMBLY FACTOR 1 SUBUNIT B"/>
    <property type="match status" value="1"/>
</dbReference>
<dbReference type="InterPro" id="IPR055410">
    <property type="entry name" value="Beta-prop_CAF1B_HIR1"/>
</dbReference>
<sequence>MGCRIASLGNDRALKIFQPDCQTPHSYSFLSSSSYFHKQSLPEFRSVEDDSAPRRDSDLREFLFSDGDSCFFFRRLSWSPEGSFLACPTGLLANQYALHIFIAGDFGSPVGHITGFRRPPLVVRFCPTVFRRSSNQPHPFFRLPYRLVFSVATEDSVIFFDTECTRPIGLVTGIHYEALSDMAWGADGRSIYVSSLDGYVSAVRFESLELGVPLGYEDDLFPGAMLDFRVQDASSYHDTPVFQAKQVTRVVPRKKINRSITVGCVSENK</sequence>
<evidence type="ECO:0000259" key="7">
    <source>
        <dbReference type="Pfam" id="PF24105"/>
    </source>
</evidence>
<comment type="subcellular location">
    <subcellularLocation>
        <location evidence="1">Nucleus</location>
    </subcellularLocation>
</comment>
<keyword evidence="2" id="KW-0853">WD repeat</keyword>
<keyword evidence="5" id="KW-0234">DNA repair</keyword>
<evidence type="ECO:0000256" key="5">
    <source>
        <dbReference type="ARBA" id="ARBA00023204"/>
    </source>
</evidence>